<organism evidence="1 2">
    <name type="scientific">Dipteronia dyeriana</name>
    <dbReference type="NCBI Taxonomy" id="168575"/>
    <lineage>
        <taxon>Eukaryota</taxon>
        <taxon>Viridiplantae</taxon>
        <taxon>Streptophyta</taxon>
        <taxon>Embryophyta</taxon>
        <taxon>Tracheophyta</taxon>
        <taxon>Spermatophyta</taxon>
        <taxon>Magnoliopsida</taxon>
        <taxon>eudicotyledons</taxon>
        <taxon>Gunneridae</taxon>
        <taxon>Pentapetalae</taxon>
        <taxon>rosids</taxon>
        <taxon>malvids</taxon>
        <taxon>Sapindales</taxon>
        <taxon>Sapindaceae</taxon>
        <taxon>Hippocastanoideae</taxon>
        <taxon>Acereae</taxon>
        <taxon>Dipteronia</taxon>
    </lineage>
</organism>
<dbReference type="AlphaFoldDB" id="A0AAE0CT97"/>
<sequence length="181" mass="20684">MEEEELAKRCESLSIPSGVPTFKIGRESNREGVKEMSHCLVGKVLSRKRRPAGTGEILKLPFRRTKFWVQIFNIPLVCMNMKIERMIAEIIGEVVEIPMEDRECWGKILRVKVVIDISKPLLEGLILNLEEFETSIAALIRYECLPEFCYGCGRISHPLRDCQIEEIRVKAMKGEGTQFGS</sequence>
<protein>
    <recommendedName>
        <fullName evidence="3">CCHC-type domain-containing protein</fullName>
    </recommendedName>
</protein>
<dbReference type="PANTHER" id="PTHR31286:SF167">
    <property type="entry name" value="OS09G0268800 PROTEIN"/>
    <property type="match status" value="1"/>
</dbReference>
<dbReference type="Proteomes" id="UP001280121">
    <property type="component" value="Unassembled WGS sequence"/>
</dbReference>
<evidence type="ECO:0008006" key="3">
    <source>
        <dbReference type="Google" id="ProtNLM"/>
    </source>
</evidence>
<dbReference type="InterPro" id="IPR040256">
    <property type="entry name" value="At4g02000-like"/>
</dbReference>
<reference evidence="1" key="1">
    <citation type="journal article" date="2023" name="Plant J.">
        <title>Genome sequences and population genomics provide insights into the demographic history, inbreeding, and mutation load of two 'living fossil' tree species of Dipteronia.</title>
        <authorList>
            <person name="Feng Y."/>
            <person name="Comes H.P."/>
            <person name="Chen J."/>
            <person name="Zhu S."/>
            <person name="Lu R."/>
            <person name="Zhang X."/>
            <person name="Li P."/>
            <person name="Qiu J."/>
            <person name="Olsen K.M."/>
            <person name="Qiu Y."/>
        </authorList>
    </citation>
    <scope>NUCLEOTIDE SEQUENCE</scope>
    <source>
        <strain evidence="1">KIB01</strain>
    </source>
</reference>
<dbReference type="EMBL" id="JANJYI010000001">
    <property type="protein sequence ID" value="KAK2662589.1"/>
    <property type="molecule type" value="Genomic_DNA"/>
</dbReference>
<dbReference type="PANTHER" id="PTHR31286">
    <property type="entry name" value="GLYCINE-RICH CELL WALL STRUCTURAL PROTEIN 1.8-LIKE"/>
    <property type="match status" value="1"/>
</dbReference>
<keyword evidence="2" id="KW-1185">Reference proteome</keyword>
<accession>A0AAE0CT97</accession>
<gene>
    <name evidence="1" type="ORF">Ddye_001163</name>
</gene>
<name>A0AAE0CT97_9ROSI</name>
<evidence type="ECO:0000313" key="2">
    <source>
        <dbReference type="Proteomes" id="UP001280121"/>
    </source>
</evidence>
<comment type="caution">
    <text evidence="1">The sequence shown here is derived from an EMBL/GenBank/DDBJ whole genome shotgun (WGS) entry which is preliminary data.</text>
</comment>
<proteinExistence type="predicted"/>
<evidence type="ECO:0000313" key="1">
    <source>
        <dbReference type="EMBL" id="KAK2662589.1"/>
    </source>
</evidence>